<feature type="binding site" evidence="8">
    <location>
        <begin position="582"/>
        <end position="586"/>
    </location>
    <ligand>
        <name>GTP</name>
        <dbReference type="ChEBI" id="CHEBI:37565"/>
    </ligand>
</feature>
<feature type="binding site" evidence="8">
    <location>
        <begin position="532"/>
        <end position="539"/>
    </location>
    <ligand>
        <name>GTP</name>
        <dbReference type="ChEBI" id="CHEBI:37565"/>
    </ligand>
</feature>
<dbReference type="Gene3D" id="3.40.50.300">
    <property type="entry name" value="P-loop containing nucleotide triphosphate hydrolases"/>
    <property type="match status" value="1"/>
</dbReference>
<dbReference type="CDD" id="cd01887">
    <property type="entry name" value="IF2_eIF5B"/>
    <property type="match status" value="1"/>
</dbReference>
<keyword evidence="5 8" id="KW-0648">Protein biosynthesis</keyword>
<keyword evidence="3 8" id="KW-0396">Initiation factor</keyword>
<evidence type="ECO:0000256" key="9">
    <source>
        <dbReference type="RuleBase" id="RU000644"/>
    </source>
</evidence>
<dbReference type="SUPFAM" id="SSF52156">
    <property type="entry name" value="Initiation factor IF2/eIF5b, domain 3"/>
    <property type="match status" value="1"/>
</dbReference>
<proteinExistence type="inferred from homology"/>
<dbReference type="PRINTS" id="PR01217">
    <property type="entry name" value="PRICHEXTENSN"/>
</dbReference>
<feature type="compositionally biased region" description="Gly residues" evidence="10">
    <location>
        <begin position="241"/>
        <end position="257"/>
    </location>
</feature>
<evidence type="ECO:0000256" key="10">
    <source>
        <dbReference type="SAM" id="MobiDB-lite"/>
    </source>
</evidence>
<feature type="compositionally biased region" description="Basic residues" evidence="10">
    <location>
        <begin position="402"/>
        <end position="411"/>
    </location>
</feature>
<dbReference type="InterPro" id="IPR000178">
    <property type="entry name" value="TF_IF2_bacterial-like"/>
</dbReference>
<accession>A0ABY5Q2H3</accession>
<evidence type="ECO:0000256" key="4">
    <source>
        <dbReference type="ARBA" id="ARBA00022741"/>
    </source>
</evidence>
<evidence type="ECO:0000256" key="5">
    <source>
        <dbReference type="ARBA" id="ARBA00022917"/>
    </source>
</evidence>
<dbReference type="CDD" id="cd03702">
    <property type="entry name" value="IF2_mtIF2_II"/>
    <property type="match status" value="1"/>
</dbReference>
<evidence type="ECO:0000256" key="8">
    <source>
        <dbReference type="HAMAP-Rule" id="MF_00100"/>
    </source>
</evidence>
<keyword evidence="4 8" id="KW-0547">Nucleotide-binding</keyword>
<feature type="compositionally biased region" description="Low complexity" evidence="10">
    <location>
        <begin position="58"/>
        <end position="87"/>
    </location>
</feature>
<dbReference type="EMBL" id="CP102514">
    <property type="protein sequence ID" value="UUY50218.1"/>
    <property type="molecule type" value="Genomic_DNA"/>
</dbReference>
<dbReference type="InterPro" id="IPR036925">
    <property type="entry name" value="TIF_IF2_dom3_sf"/>
</dbReference>
<dbReference type="Gene3D" id="1.10.10.2480">
    <property type="match status" value="1"/>
</dbReference>
<feature type="compositionally biased region" description="Low complexity" evidence="10">
    <location>
        <begin position="267"/>
        <end position="302"/>
    </location>
</feature>
<dbReference type="Pfam" id="PF00009">
    <property type="entry name" value="GTP_EFTU"/>
    <property type="match status" value="1"/>
</dbReference>
<gene>
    <name evidence="8 12" type="primary">infB</name>
    <name evidence="12" type="ORF">NRK68_25125</name>
</gene>
<dbReference type="InterPro" id="IPR027417">
    <property type="entry name" value="P-loop_NTPase"/>
</dbReference>
<dbReference type="InterPro" id="IPR005225">
    <property type="entry name" value="Small_GTP-bd"/>
</dbReference>
<evidence type="ECO:0000256" key="7">
    <source>
        <dbReference type="ARBA" id="ARBA00025162"/>
    </source>
</evidence>
<feature type="compositionally biased region" description="Pro residues" evidence="10">
    <location>
        <begin position="111"/>
        <end position="131"/>
    </location>
</feature>
<sequence>MAKVRVYELAKEFGVESKVVMAKLQELGEFVRSASSTIEAPVVRKLTDALQGPGGSAGKSAAKPGAPRKAAPAKPAAPSPAAAARPAAPKPGAPAPKPAAAEAPAAAPVTPASPGPRPGPKAPAAPKPAPAAPVATEFSAPPAAPAAPARPAAAPGPRPAQQRPAGPGQGGARPGAPRPAGATPGAPARPAGTPGAQAPRPQGARPAGPRPGNNPFTSGGSTGMARPQAPRPAGAPRPGAPGAGGQGAPRPQGGPGGAPRPQGPGGARPTPGGMPRPQGGAPRPAPGGNRPNPGMMPQRPAAGGPGPRPGGGPGGRGPGAGGPRPGGAGRPGGGGFAGRPAGPGSRPAGGGFGGPRPGGGGFGGGPAGAGGGGRPGFGGRPGGPGARGGTQGAFGRPGGPARRGRKSKRQRRQEYEAMQAPSVGGVMLPRGNGETVRLSRGASLTDFAEKINANPASLVAVMMNLGEMVTATQSVSDETLQLLAGEMNYEVQIVSPEEEDRELLETFDIEFGEDEGGEEYLLPRPPVVTVMGHVDHGKTRLLDAIRKTNVVAGEAGGITQHIGAYQVSTEVNDEERRITFIDTPGHEAFTAMRARGAKSTDIAILVVAANDGVMPQTIEALNHAKAAGVPIVVAVNKIDVEGADPTKVRGQLTEFGLVAEEYGGDTMFVDISAKQGLHIDSLLEAVVLTADASLDLRANPEQDAQGIAIESHLDRGRGAVATVLVQRGTLRVGDTMVVGDAYGRVRAMLDDKGNNVEEAGPSTPVLVLGLTNVPGAGDNFLVVDEDRTARQIAEKRAARERNANFAKRVRRVSLEDLDSVLKAGLVQELNLIIKGDASGAVEALESSLLQLDVGEEVDIRVLHRGVGAVTESDIALAMGSDAIVIGYNVRAAGRAAQMADREGVDVRYYSVIYQAIEEIEAALKGLLKPEYEEVELGTAEVREIFRSSKLGNIAGVLIRSGEVKRNTKARLLRDGKVIAENLTISGLRRFKDDVTEIREGFEGGINLGSFNDIKIDDVIATYEMREKPRA</sequence>
<dbReference type="InterPro" id="IPR053905">
    <property type="entry name" value="EF-G-like_DII"/>
</dbReference>
<evidence type="ECO:0000256" key="6">
    <source>
        <dbReference type="ARBA" id="ARBA00023134"/>
    </source>
</evidence>
<feature type="compositionally biased region" description="Low complexity" evidence="10">
    <location>
        <begin position="146"/>
        <end position="166"/>
    </location>
</feature>
<feature type="compositionally biased region" description="Gly residues" evidence="10">
    <location>
        <begin position="347"/>
        <end position="398"/>
    </location>
</feature>
<evidence type="ECO:0000256" key="2">
    <source>
        <dbReference type="ARBA" id="ARBA00020675"/>
    </source>
</evidence>
<comment type="caution">
    <text evidence="8">Lacks conserved residue(s) required for the propagation of feature annotation.</text>
</comment>
<dbReference type="Pfam" id="PF04760">
    <property type="entry name" value="IF2_N"/>
    <property type="match status" value="2"/>
</dbReference>
<dbReference type="Pfam" id="PF22042">
    <property type="entry name" value="EF-G_D2"/>
    <property type="match status" value="1"/>
</dbReference>
<keyword evidence="8" id="KW-0963">Cytoplasm</keyword>
<evidence type="ECO:0000256" key="1">
    <source>
        <dbReference type="ARBA" id="ARBA00007733"/>
    </source>
</evidence>
<dbReference type="SUPFAM" id="SSF52540">
    <property type="entry name" value="P-loop containing nucleoside triphosphate hydrolases"/>
    <property type="match status" value="1"/>
</dbReference>
<evidence type="ECO:0000313" key="13">
    <source>
        <dbReference type="Proteomes" id="UP001057738"/>
    </source>
</evidence>
<dbReference type="InterPro" id="IPR009000">
    <property type="entry name" value="Transl_B-barrel_sf"/>
</dbReference>
<dbReference type="PANTHER" id="PTHR43381:SF5">
    <property type="entry name" value="TR-TYPE G DOMAIN-CONTAINING PROTEIN"/>
    <property type="match status" value="1"/>
</dbReference>
<keyword evidence="13" id="KW-1185">Reference proteome</keyword>
<feature type="compositionally biased region" description="Pro residues" evidence="10">
    <location>
        <begin position="88"/>
        <end position="97"/>
    </location>
</feature>
<name>A0ABY5Q2H3_9ACTN</name>
<dbReference type="PROSITE" id="PS51722">
    <property type="entry name" value="G_TR_2"/>
    <property type="match status" value="1"/>
</dbReference>
<dbReference type="Gene3D" id="2.40.30.10">
    <property type="entry name" value="Translation factors"/>
    <property type="match status" value="2"/>
</dbReference>
<dbReference type="InterPro" id="IPR006847">
    <property type="entry name" value="IF2_N"/>
</dbReference>
<comment type="subcellular location">
    <subcellularLocation>
        <location evidence="8">Cytoplasm</location>
    </subcellularLocation>
</comment>
<evidence type="ECO:0000313" key="12">
    <source>
        <dbReference type="EMBL" id="UUY50218.1"/>
    </source>
</evidence>
<feature type="compositionally biased region" description="Low complexity" evidence="10">
    <location>
        <begin position="174"/>
        <end position="211"/>
    </location>
</feature>
<dbReference type="InterPro" id="IPR044145">
    <property type="entry name" value="IF2_II"/>
</dbReference>
<feature type="compositionally biased region" description="Low complexity" evidence="10">
    <location>
        <begin position="98"/>
        <end position="110"/>
    </location>
</feature>
<dbReference type="CDD" id="cd03692">
    <property type="entry name" value="mtIF2_IVc"/>
    <property type="match status" value="1"/>
</dbReference>
<dbReference type="InterPro" id="IPR015760">
    <property type="entry name" value="TIF_IF2"/>
</dbReference>
<dbReference type="SUPFAM" id="SSF50447">
    <property type="entry name" value="Translation proteins"/>
    <property type="match status" value="2"/>
</dbReference>
<reference evidence="12" key="1">
    <citation type="submission" date="2022-08" db="EMBL/GenBank/DDBJ databases">
        <authorList>
            <person name="Tian L."/>
        </authorList>
    </citation>
    <scope>NUCLEOTIDE SEQUENCE</scope>
    <source>
        <strain evidence="12">CM253</strain>
    </source>
</reference>
<feature type="domain" description="Tr-type G" evidence="11">
    <location>
        <begin position="523"/>
        <end position="695"/>
    </location>
</feature>
<comment type="similarity">
    <text evidence="1 8 9">Belongs to the TRAFAC class translation factor GTPase superfamily. Classic translation factor GTPase family. IF-2 subfamily.</text>
</comment>
<dbReference type="NCBIfam" id="TIGR00231">
    <property type="entry name" value="small_GTP"/>
    <property type="match status" value="1"/>
</dbReference>
<dbReference type="GO" id="GO:0003743">
    <property type="term" value="F:translation initiation factor activity"/>
    <property type="evidence" value="ECO:0007669"/>
    <property type="project" value="UniProtKB-KW"/>
</dbReference>
<dbReference type="Gene3D" id="3.40.50.10050">
    <property type="entry name" value="Translation initiation factor IF- 2, domain 3"/>
    <property type="match status" value="1"/>
</dbReference>
<dbReference type="NCBIfam" id="TIGR00487">
    <property type="entry name" value="IF-2"/>
    <property type="match status" value="1"/>
</dbReference>
<organism evidence="12 13">
    <name type="scientific">Streptomyces yangpuensis</name>
    <dbReference type="NCBI Taxonomy" id="1648182"/>
    <lineage>
        <taxon>Bacteria</taxon>
        <taxon>Bacillati</taxon>
        <taxon>Actinomycetota</taxon>
        <taxon>Actinomycetes</taxon>
        <taxon>Kitasatosporales</taxon>
        <taxon>Streptomycetaceae</taxon>
        <taxon>Streptomyces</taxon>
    </lineage>
</organism>
<feature type="binding site" evidence="8">
    <location>
        <begin position="636"/>
        <end position="639"/>
    </location>
    <ligand>
        <name>GTP</name>
        <dbReference type="ChEBI" id="CHEBI:37565"/>
    </ligand>
</feature>
<dbReference type="RefSeq" id="WP_257856787.1">
    <property type="nucleotide sequence ID" value="NZ_CP102514.1"/>
</dbReference>
<dbReference type="InterPro" id="IPR023115">
    <property type="entry name" value="TIF_IF2_dom3"/>
</dbReference>
<dbReference type="Pfam" id="PF11987">
    <property type="entry name" value="IF-2"/>
    <property type="match status" value="1"/>
</dbReference>
<dbReference type="GeneID" id="95576803"/>
<dbReference type="InterPro" id="IPR000795">
    <property type="entry name" value="T_Tr_GTP-bd_dom"/>
</dbReference>
<evidence type="ECO:0000256" key="3">
    <source>
        <dbReference type="ARBA" id="ARBA00022540"/>
    </source>
</evidence>
<keyword evidence="6 8" id="KW-0342">GTP-binding</keyword>
<comment type="function">
    <text evidence="7 8 9">One of the essential components for the initiation of protein synthesis. Protects formylmethionyl-tRNA from spontaneous hydrolysis and promotes its binding to the 30S ribosomal subunits. Also involved in the hydrolysis of GTP during the formation of the 70S ribosomal complex.</text>
</comment>
<evidence type="ECO:0000259" key="11">
    <source>
        <dbReference type="PROSITE" id="PS51722"/>
    </source>
</evidence>
<dbReference type="PROSITE" id="PS01176">
    <property type="entry name" value="IF2"/>
    <property type="match status" value="1"/>
</dbReference>
<dbReference type="HAMAP" id="MF_00100_B">
    <property type="entry name" value="IF_2_B"/>
    <property type="match status" value="1"/>
</dbReference>
<dbReference type="Proteomes" id="UP001057738">
    <property type="component" value="Chromosome"/>
</dbReference>
<protein>
    <recommendedName>
        <fullName evidence="2 8">Translation initiation factor IF-2</fullName>
    </recommendedName>
</protein>
<feature type="compositionally biased region" description="Pro residues" evidence="10">
    <location>
        <begin position="229"/>
        <end position="239"/>
    </location>
</feature>
<feature type="compositionally biased region" description="Gly residues" evidence="10">
    <location>
        <begin position="303"/>
        <end position="337"/>
    </location>
</feature>
<feature type="region of interest" description="Disordered" evidence="10">
    <location>
        <begin position="48"/>
        <end position="430"/>
    </location>
</feature>
<dbReference type="PANTHER" id="PTHR43381">
    <property type="entry name" value="TRANSLATION INITIATION FACTOR IF-2-RELATED"/>
    <property type="match status" value="1"/>
</dbReference>